<keyword evidence="2" id="KW-1133">Transmembrane helix</keyword>
<evidence type="ECO:0008006" key="5">
    <source>
        <dbReference type="Google" id="ProtNLM"/>
    </source>
</evidence>
<dbReference type="AlphaFoldDB" id="A0AAN7GUY0"/>
<dbReference type="EMBL" id="JAXIOK010000023">
    <property type="protein sequence ID" value="KAK4743202.1"/>
    <property type="molecule type" value="Genomic_DNA"/>
</dbReference>
<feature type="transmembrane region" description="Helical" evidence="2">
    <location>
        <begin position="110"/>
        <end position="134"/>
    </location>
</feature>
<proteinExistence type="predicted"/>
<feature type="transmembrane region" description="Helical" evidence="2">
    <location>
        <begin position="66"/>
        <end position="84"/>
    </location>
</feature>
<dbReference type="GO" id="GO:0015098">
    <property type="term" value="F:molybdate ion transmembrane transporter activity"/>
    <property type="evidence" value="ECO:0007669"/>
    <property type="project" value="InterPro"/>
</dbReference>
<accession>A0AAN7GUY0</accession>
<dbReference type="Pfam" id="PF16983">
    <property type="entry name" value="MFS_MOT1"/>
    <property type="match status" value="2"/>
</dbReference>
<dbReference type="InterPro" id="IPR031563">
    <property type="entry name" value="MOT1/MOT2"/>
</dbReference>
<feature type="transmembrane region" description="Helical" evidence="2">
    <location>
        <begin position="314"/>
        <end position="335"/>
    </location>
</feature>
<keyword evidence="4" id="KW-1185">Reference proteome</keyword>
<evidence type="ECO:0000256" key="1">
    <source>
        <dbReference type="SAM" id="MobiDB-lite"/>
    </source>
</evidence>
<reference evidence="3 4" key="1">
    <citation type="journal article" date="2023" name="Hortic Res">
        <title>Pangenome of water caltrop reveals structural variations and asymmetric subgenome divergence after allopolyploidization.</title>
        <authorList>
            <person name="Zhang X."/>
            <person name="Chen Y."/>
            <person name="Wang L."/>
            <person name="Yuan Y."/>
            <person name="Fang M."/>
            <person name="Shi L."/>
            <person name="Lu R."/>
            <person name="Comes H.P."/>
            <person name="Ma Y."/>
            <person name="Chen Y."/>
            <person name="Huang G."/>
            <person name="Zhou Y."/>
            <person name="Zheng Z."/>
            <person name="Qiu Y."/>
        </authorList>
    </citation>
    <scope>NUCLEOTIDE SEQUENCE [LARGE SCALE GENOMIC DNA]</scope>
    <source>
        <tissue evidence="3">Roots</tissue>
    </source>
</reference>
<organism evidence="3 4">
    <name type="scientific">Trapa incisa</name>
    <dbReference type="NCBI Taxonomy" id="236973"/>
    <lineage>
        <taxon>Eukaryota</taxon>
        <taxon>Viridiplantae</taxon>
        <taxon>Streptophyta</taxon>
        <taxon>Embryophyta</taxon>
        <taxon>Tracheophyta</taxon>
        <taxon>Spermatophyta</taxon>
        <taxon>Magnoliopsida</taxon>
        <taxon>eudicotyledons</taxon>
        <taxon>Gunneridae</taxon>
        <taxon>Pentapetalae</taxon>
        <taxon>rosids</taxon>
        <taxon>malvids</taxon>
        <taxon>Myrtales</taxon>
        <taxon>Lythraceae</taxon>
        <taxon>Trapa</taxon>
    </lineage>
</organism>
<dbReference type="Proteomes" id="UP001345219">
    <property type="component" value="Chromosome 1"/>
</dbReference>
<name>A0AAN7GUY0_9MYRT</name>
<feature type="transmembrane region" description="Helical" evidence="2">
    <location>
        <begin position="414"/>
        <end position="443"/>
    </location>
</feature>
<dbReference type="PANTHER" id="PTHR31970:SF9">
    <property type="entry name" value="MOLYBDATE TRANSPORTER 2"/>
    <property type="match status" value="1"/>
</dbReference>
<keyword evidence="2" id="KW-0472">Membrane</keyword>
<evidence type="ECO:0000313" key="3">
    <source>
        <dbReference type="EMBL" id="KAK4743202.1"/>
    </source>
</evidence>
<feature type="transmembrane region" description="Helical" evidence="2">
    <location>
        <begin position="229"/>
        <end position="250"/>
    </location>
</feature>
<feature type="compositionally biased region" description="Polar residues" evidence="1">
    <location>
        <begin position="482"/>
        <end position="496"/>
    </location>
</feature>
<keyword evidence="2" id="KW-0812">Transmembrane</keyword>
<feature type="transmembrane region" description="Helical" evidence="2">
    <location>
        <begin position="39"/>
        <end position="59"/>
    </location>
</feature>
<evidence type="ECO:0000256" key="2">
    <source>
        <dbReference type="SAM" id="Phobius"/>
    </source>
</evidence>
<feature type="transmembrane region" description="Helical" evidence="2">
    <location>
        <begin position="178"/>
        <end position="196"/>
    </location>
</feature>
<sequence>MEDPSVITSSSTTAPLIHRQRGQWWTSRLRLKNSLSSEISGAVGDLGTYIPIILALTLVSKLDLSTTLIFTALYNIATGLLFGVPMPVQPMKSIAAVAVAENPHLTVSQIAAAGLSTAAVLLFLGATGLMSFFYRYIPLPVVRGVQLSQGLSFAFSAIKYIRYEQDFATSKSGPSRSWFGLDGLVVALASVLFLVLSTGAGDTDSCPIEETDNNTELSQSRSRLKRLRIILSSIPTALLVFLFGLVICFVRDPWMFGDITLGPSKLRVLKITWEDWKVGFLRAAVPQIPLSILNSVIAVCKLSGDLFPDRERELSAASVSVSVGLMNFVGCWFGAMPVCHGAGGLAGQYRFGARTGLSVVFLGIGKLVLGLVFGNSFVRVLSQFPIGILGVLLLFAGIELAMASRDMNSKEESFIMLVCAAVSLTGSSAALGFGCGILLFLLVKLRSLDFGSLLINKAKSPAEEMLLMEGANQRDRNDENQEFVQGNAESSATQGTEKLIPRPAATTQWPVSLFTGISTMNSKYLQ</sequence>
<gene>
    <name evidence="3" type="ORF">SAY87_001203</name>
</gene>
<feature type="transmembrane region" description="Helical" evidence="2">
    <location>
        <begin position="356"/>
        <end position="378"/>
    </location>
</feature>
<protein>
    <recommendedName>
        <fullName evidence="5">Molybdate transporter 2</fullName>
    </recommendedName>
</protein>
<evidence type="ECO:0000313" key="4">
    <source>
        <dbReference type="Proteomes" id="UP001345219"/>
    </source>
</evidence>
<dbReference type="PANTHER" id="PTHR31970">
    <property type="match status" value="1"/>
</dbReference>
<comment type="caution">
    <text evidence="3">The sequence shown here is derived from an EMBL/GenBank/DDBJ whole genome shotgun (WGS) entry which is preliminary data.</text>
</comment>
<feature type="transmembrane region" description="Helical" evidence="2">
    <location>
        <begin position="384"/>
        <end position="402"/>
    </location>
</feature>
<feature type="region of interest" description="Disordered" evidence="1">
    <location>
        <begin position="475"/>
        <end position="501"/>
    </location>
</feature>